<reference evidence="2 3" key="1">
    <citation type="journal article" date="2021" name="bioRxiv">
        <title>Chromosome-scale and haplotype-resolved genome assembly of a tetraploid potato cultivar.</title>
        <authorList>
            <person name="Sun H."/>
            <person name="Jiao W.-B."/>
            <person name="Krause K."/>
            <person name="Campoy J.A."/>
            <person name="Goel M."/>
            <person name="Folz-Donahue K."/>
            <person name="Kukat C."/>
            <person name="Huettel B."/>
            <person name="Schneeberger K."/>
        </authorList>
    </citation>
    <scope>NUCLEOTIDE SEQUENCE [LARGE SCALE GENOMIC DNA]</scope>
    <source>
        <strain evidence="2">SolTubOtavaFocal</strain>
        <tissue evidence="2">Leaves</tissue>
    </source>
</reference>
<evidence type="ECO:0000313" key="3">
    <source>
        <dbReference type="Proteomes" id="UP000826656"/>
    </source>
</evidence>
<name>A0ABQ7V2K1_SOLTU</name>
<evidence type="ECO:0000256" key="1">
    <source>
        <dbReference type="SAM" id="MobiDB-lite"/>
    </source>
</evidence>
<comment type="caution">
    <text evidence="2">The sequence shown here is derived from an EMBL/GenBank/DDBJ whole genome shotgun (WGS) entry which is preliminary data.</text>
</comment>
<protein>
    <submittedName>
        <fullName evidence="2">Uncharacterized protein</fullName>
    </submittedName>
</protein>
<sequence length="217" mass="25077">MTPTLEDIARFKGKESNIWGADLRNKRPIIPKNIDANRFTPNRCNYVSSHKEREAKIDFPKGILACEEKLSVSNPMPHVGLCINWQELKRSGSGVSFLSKVEQDKGKVVLGYLSWFRDPVTFGDTLEGSSRKRKTSTPYESWKKSWRRPKPPYPDKKFKARRQVHRLAEQTSYVIKNHRFMNDTKVPEQARAIVSHLPKVLLNPYETLGGQRKPQED</sequence>
<evidence type="ECO:0000313" key="2">
    <source>
        <dbReference type="EMBL" id="KAH0757764.1"/>
    </source>
</evidence>
<dbReference type="EMBL" id="JAIVGD010000015">
    <property type="protein sequence ID" value="KAH0757764.1"/>
    <property type="molecule type" value="Genomic_DNA"/>
</dbReference>
<feature type="region of interest" description="Disordered" evidence="1">
    <location>
        <begin position="126"/>
        <end position="157"/>
    </location>
</feature>
<proteinExistence type="predicted"/>
<gene>
    <name evidence="2" type="ORF">KY290_021257</name>
</gene>
<organism evidence="2 3">
    <name type="scientific">Solanum tuberosum</name>
    <name type="common">Potato</name>
    <dbReference type="NCBI Taxonomy" id="4113"/>
    <lineage>
        <taxon>Eukaryota</taxon>
        <taxon>Viridiplantae</taxon>
        <taxon>Streptophyta</taxon>
        <taxon>Embryophyta</taxon>
        <taxon>Tracheophyta</taxon>
        <taxon>Spermatophyta</taxon>
        <taxon>Magnoliopsida</taxon>
        <taxon>eudicotyledons</taxon>
        <taxon>Gunneridae</taxon>
        <taxon>Pentapetalae</taxon>
        <taxon>asterids</taxon>
        <taxon>lamiids</taxon>
        <taxon>Solanales</taxon>
        <taxon>Solanaceae</taxon>
        <taxon>Solanoideae</taxon>
        <taxon>Solaneae</taxon>
        <taxon>Solanum</taxon>
    </lineage>
</organism>
<dbReference type="Proteomes" id="UP000826656">
    <property type="component" value="Unassembled WGS sequence"/>
</dbReference>
<accession>A0ABQ7V2K1</accession>
<keyword evidence="3" id="KW-1185">Reference proteome</keyword>